<accession>A0A4R3KSR9</accession>
<evidence type="ECO:0000256" key="5">
    <source>
        <dbReference type="ARBA" id="ARBA00022822"/>
    </source>
</evidence>
<keyword evidence="5 9" id="KW-0822">Tryptophan biosynthesis</keyword>
<comment type="caution">
    <text evidence="11">The sequence shown here is derived from an EMBL/GenBank/DDBJ whole genome shotgun (WGS) entry which is preliminary data.</text>
</comment>
<dbReference type="InterPro" id="IPR018204">
    <property type="entry name" value="Trp_synthase_alpha_AS"/>
</dbReference>
<keyword evidence="6 9" id="KW-0057">Aromatic amino acid biosynthesis</keyword>
<protein>
    <recommendedName>
        <fullName evidence="9">Tryptophan synthase alpha chain</fullName>
        <ecNumber evidence="9">4.2.1.20</ecNumber>
    </recommendedName>
</protein>
<dbReference type="Pfam" id="PF00290">
    <property type="entry name" value="Trp_syntA"/>
    <property type="match status" value="1"/>
</dbReference>
<reference evidence="11 12" key="1">
    <citation type="submission" date="2019-03" db="EMBL/GenBank/DDBJ databases">
        <title>Genomic Encyclopedia of Type Strains, Phase IV (KMG-IV): sequencing the most valuable type-strain genomes for metagenomic binning, comparative biology and taxonomic classification.</title>
        <authorList>
            <person name="Goeker M."/>
        </authorList>
    </citation>
    <scope>NUCLEOTIDE SEQUENCE [LARGE SCALE GENOMIC DNA]</scope>
    <source>
        <strain evidence="11 12">DSM 21100</strain>
    </source>
</reference>
<comment type="pathway">
    <text evidence="2 9">Amino-acid biosynthesis; L-tryptophan biosynthesis; L-tryptophan from chorismate: step 5/5.</text>
</comment>
<gene>
    <name evidence="9" type="primary">trpA</name>
    <name evidence="11" type="ORF">EDD80_104197</name>
</gene>
<proteinExistence type="inferred from homology"/>
<dbReference type="PROSITE" id="PS00167">
    <property type="entry name" value="TRP_SYNTHASE_ALPHA"/>
    <property type="match status" value="1"/>
</dbReference>
<feature type="active site" description="Proton acceptor" evidence="9">
    <location>
        <position position="57"/>
    </location>
</feature>
<dbReference type="CDD" id="cd04724">
    <property type="entry name" value="Tryptophan_synthase_alpha"/>
    <property type="match status" value="1"/>
</dbReference>
<dbReference type="GO" id="GO:0005829">
    <property type="term" value="C:cytosol"/>
    <property type="evidence" value="ECO:0007669"/>
    <property type="project" value="TreeGrafter"/>
</dbReference>
<keyword evidence="7 9" id="KW-0456">Lyase</keyword>
<evidence type="ECO:0000256" key="10">
    <source>
        <dbReference type="RuleBase" id="RU003662"/>
    </source>
</evidence>
<evidence type="ECO:0000256" key="9">
    <source>
        <dbReference type="HAMAP-Rule" id="MF_00131"/>
    </source>
</evidence>
<dbReference type="EMBL" id="SMAD01000004">
    <property type="protein sequence ID" value="TCS87846.1"/>
    <property type="molecule type" value="Genomic_DNA"/>
</dbReference>
<evidence type="ECO:0000313" key="11">
    <source>
        <dbReference type="EMBL" id="TCS87846.1"/>
    </source>
</evidence>
<feature type="active site" description="Proton acceptor" evidence="9">
    <location>
        <position position="46"/>
    </location>
</feature>
<dbReference type="PANTHER" id="PTHR43406">
    <property type="entry name" value="TRYPTOPHAN SYNTHASE, ALPHA CHAIN"/>
    <property type="match status" value="1"/>
</dbReference>
<keyword evidence="4 9" id="KW-0028">Amino-acid biosynthesis</keyword>
<dbReference type="FunFam" id="3.20.20.70:FF:000037">
    <property type="entry name" value="Tryptophan synthase alpha chain"/>
    <property type="match status" value="1"/>
</dbReference>
<dbReference type="HAMAP" id="MF_00131">
    <property type="entry name" value="Trp_synth_alpha"/>
    <property type="match status" value="1"/>
</dbReference>
<dbReference type="InterPro" id="IPR013785">
    <property type="entry name" value="Aldolase_TIM"/>
</dbReference>
<evidence type="ECO:0000256" key="2">
    <source>
        <dbReference type="ARBA" id="ARBA00004733"/>
    </source>
</evidence>
<dbReference type="Gene3D" id="3.20.20.70">
    <property type="entry name" value="Aldolase class I"/>
    <property type="match status" value="1"/>
</dbReference>
<dbReference type="SUPFAM" id="SSF51366">
    <property type="entry name" value="Ribulose-phoshate binding barrel"/>
    <property type="match status" value="1"/>
</dbReference>
<evidence type="ECO:0000256" key="4">
    <source>
        <dbReference type="ARBA" id="ARBA00022605"/>
    </source>
</evidence>
<dbReference type="EC" id="4.2.1.20" evidence="9"/>
<evidence type="ECO:0000256" key="1">
    <source>
        <dbReference type="ARBA" id="ARBA00003365"/>
    </source>
</evidence>
<evidence type="ECO:0000313" key="12">
    <source>
        <dbReference type="Proteomes" id="UP000295807"/>
    </source>
</evidence>
<dbReference type="AlphaFoldDB" id="A0A4R3KSR9"/>
<name>A0A4R3KSR9_9SPHI</name>
<evidence type="ECO:0000256" key="7">
    <source>
        <dbReference type="ARBA" id="ARBA00023239"/>
    </source>
</evidence>
<sequence length="258" mass="28450">MNRITELFKKKSGPVLSIYYTAGYPGLNDTLLIAKSLEEAGADMLEIGFPFSDPLADGPVIQHSSEVALKNGMSLRALFGQLKALREEVNIPVLLMGYLNPVIQYGMEKFCASCEECGIDGLILPDLPMAEYEETYQELFRSHHLSNIFLVTPESSEERIRKIDGLSEGFVYALSSSSTTGKNMASSDRTEAYFEKLRSLELRNPLMIGFGVSDRESFQKVVSYARGAIIGSAFIRLLEKEGAGAEAIHGFVRSVLGR</sequence>
<dbReference type="RefSeq" id="WP_132128928.1">
    <property type="nucleotide sequence ID" value="NZ_CP042432.1"/>
</dbReference>
<dbReference type="InterPro" id="IPR011060">
    <property type="entry name" value="RibuloseP-bd_barrel"/>
</dbReference>
<dbReference type="PANTHER" id="PTHR43406:SF1">
    <property type="entry name" value="TRYPTOPHAN SYNTHASE ALPHA CHAIN, CHLOROPLASTIC"/>
    <property type="match status" value="1"/>
</dbReference>
<dbReference type="OrthoDB" id="9804578at2"/>
<evidence type="ECO:0000256" key="3">
    <source>
        <dbReference type="ARBA" id="ARBA00011270"/>
    </source>
</evidence>
<dbReference type="UniPathway" id="UPA00035">
    <property type="reaction ID" value="UER00044"/>
</dbReference>
<dbReference type="NCBIfam" id="TIGR00262">
    <property type="entry name" value="trpA"/>
    <property type="match status" value="1"/>
</dbReference>
<dbReference type="Proteomes" id="UP000295807">
    <property type="component" value="Unassembled WGS sequence"/>
</dbReference>
<organism evidence="11 12">
    <name type="scientific">Anseongella ginsenosidimutans</name>
    <dbReference type="NCBI Taxonomy" id="496056"/>
    <lineage>
        <taxon>Bacteria</taxon>
        <taxon>Pseudomonadati</taxon>
        <taxon>Bacteroidota</taxon>
        <taxon>Sphingobacteriia</taxon>
        <taxon>Sphingobacteriales</taxon>
        <taxon>Sphingobacteriaceae</taxon>
        <taxon>Anseongella</taxon>
    </lineage>
</organism>
<dbReference type="GO" id="GO:0004834">
    <property type="term" value="F:tryptophan synthase activity"/>
    <property type="evidence" value="ECO:0007669"/>
    <property type="project" value="UniProtKB-UniRule"/>
</dbReference>
<dbReference type="InterPro" id="IPR002028">
    <property type="entry name" value="Trp_synthase_suA"/>
</dbReference>
<keyword evidence="12" id="KW-1185">Reference proteome</keyword>
<evidence type="ECO:0000256" key="6">
    <source>
        <dbReference type="ARBA" id="ARBA00023141"/>
    </source>
</evidence>
<evidence type="ECO:0000256" key="8">
    <source>
        <dbReference type="ARBA" id="ARBA00049047"/>
    </source>
</evidence>
<comment type="function">
    <text evidence="1 9">The alpha subunit is responsible for the aldol cleavage of indoleglycerol phosphate to indole and glyceraldehyde 3-phosphate.</text>
</comment>
<comment type="catalytic activity">
    <reaction evidence="8 9">
        <text>(1S,2R)-1-C-(indol-3-yl)glycerol 3-phosphate + L-serine = D-glyceraldehyde 3-phosphate + L-tryptophan + H2O</text>
        <dbReference type="Rhea" id="RHEA:10532"/>
        <dbReference type="ChEBI" id="CHEBI:15377"/>
        <dbReference type="ChEBI" id="CHEBI:33384"/>
        <dbReference type="ChEBI" id="CHEBI:57912"/>
        <dbReference type="ChEBI" id="CHEBI:58866"/>
        <dbReference type="ChEBI" id="CHEBI:59776"/>
        <dbReference type="EC" id="4.2.1.20"/>
    </reaction>
</comment>
<comment type="similarity">
    <text evidence="9 10">Belongs to the TrpA family.</text>
</comment>
<comment type="subunit">
    <text evidence="3 9">Tetramer of two alpha and two beta chains.</text>
</comment>